<feature type="signal peptide" evidence="10">
    <location>
        <begin position="1"/>
        <end position="18"/>
    </location>
</feature>
<dbReference type="GO" id="GO:0020037">
    <property type="term" value="F:heme binding"/>
    <property type="evidence" value="ECO:0007669"/>
    <property type="project" value="InterPro"/>
</dbReference>
<evidence type="ECO:0000256" key="6">
    <source>
        <dbReference type="ARBA" id="ARBA00023002"/>
    </source>
</evidence>
<keyword evidence="5 9" id="KW-0479">Metal-binding</keyword>
<evidence type="ECO:0000256" key="9">
    <source>
        <dbReference type="PIRSR" id="PIRSR602401-1"/>
    </source>
</evidence>
<dbReference type="eggNOG" id="KOG0156">
    <property type="taxonomic scope" value="Eukaryota"/>
</dbReference>
<protein>
    <submittedName>
        <fullName evidence="11">CyP450 monooxygenase</fullName>
    </submittedName>
</protein>
<dbReference type="SUPFAM" id="SSF48264">
    <property type="entry name" value="Cytochrome P450"/>
    <property type="match status" value="1"/>
</dbReference>
<dbReference type="CDD" id="cd11065">
    <property type="entry name" value="CYP64-like"/>
    <property type="match status" value="1"/>
</dbReference>
<dbReference type="HOGENOM" id="CLU_001570_2_3_1"/>
<keyword evidence="8 11" id="KW-0503">Monooxygenase</keyword>
<dbReference type="Gene3D" id="1.10.630.10">
    <property type="entry name" value="Cytochrome P450"/>
    <property type="match status" value="1"/>
</dbReference>
<proteinExistence type="inferred from homology"/>
<dbReference type="EMBL" id="JH687557">
    <property type="protein sequence ID" value="EIN03940.1"/>
    <property type="molecule type" value="Genomic_DNA"/>
</dbReference>
<evidence type="ECO:0000256" key="2">
    <source>
        <dbReference type="ARBA" id="ARBA00005179"/>
    </source>
</evidence>
<gene>
    <name evidence="11" type="ORF">PUNSTDRAFT_138984</name>
</gene>
<evidence type="ECO:0000313" key="11">
    <source>
        <dbReference type="EMBL" id="EIN03940.1"/>
    </source>
</evidence>
<evidence type="ECO:0000256" key="10">
    <source>
        <dbReference type="SAM" id="SignalP"/>
    </source>
</evidence>
<evidence type="ECO:0000313" key="12">
    <source>
        <dbReference type="Proteomes" id="UP000054196"/>
    </source>
</evidence>
<accession>R7S0L7</accession>
<evidence type="ECO:0000256" key="3">
    <source>
        <dbReference type="ARBA" id="ARBA00010617"/>
    </source>
</evidence>
<dbReference type="KEGG" id="psq:PUNSTDRAFT_138984"/>
<organism evidence="11 12">
    <name type="scientific">Punctularia strigosozonata (strain HHB-11173)</name>
    <name type="common">White-rot fungus</name>
    <dbReference type="NCBI Taxonomy" id="741275"/>
    <lineage>
        <taxon>Eukaryota</taxon>
        <taxon>Fungi</taxon>
        <taxon>Dikarya</taxon>
        <taxon>Basidiomycota</taxon>
        <taxon>Agaricomycotina</taxon>
        <taxon>Agaricomycetes</taxon>
        <taxon>Corticiales</taxon>
        <taxon>Punctulariaceae</taxon>
        <taxon>Punctularia</taxon>
    </lineage>
</organism>
<dbReference type="GO" id="GO:0005506">
    <property type="term" value="F:iron ion binding"/>
    <property type="evidence" value="ECO:0007669"/>
    <property type="project" value="InterPro"/>
</dbReference>
<dbReference type="GO" id="GO:0016705">
    <property type="term" value="F:oxidoreductase activity, acting on paired donors, with incorporation or reduction of molecular oxygen"/>
    <property type="evidence" value="ECO:0007669"/>
    <property type="project" value="InterPro"/>
</dbReference>
<comment type="similarity">
    <text evidence="3">Belongs to the cytochrome P450 family.</text>
</comment>
<dbReference type="Pfam" id="PF00067">
    <property type="entry name" value="p450"/>
    <property type="match status" value="1"/>
</dbReference>
<dbReference type="PRINTS" id="PR00463">
    <property type="entry name" value="EP450I"/>
</dbReference>
<dbReference type="GeneID" id="18880209"/>
<dbReference type="AlphaFoldDB" id="R7S0L7"/>
<dbReference type="OrthoDB" id="2789670at2759"/>
<evidence type="ECO:0000256" key="5">
    <source>
        <dbReference type="ARBA" id="ARBA00022723"/>
    </source>
</evidence>
<comment type="pathway">
    <text evidence="2">Secondary metabolite biosynthesis.</text>
</comment>
<dbReference type="RefSeq" id="XP_007388729.1">
    <property type="nucleotide sequence ID" value="XM_007388667.1"/>
</dbReference>
<keyword evidence="4 9" id="KW-0349">Heme</keyword>
<dbReference type="InterPro" id="IPR050364">
    <property type="entry name" value="Cytochrome_P450_fung"/>
</dbReference>
<dbReference type="PRINTS" id="PR00385">
    <property type="entry name" value="P450"/>
</dbReference>
<evidence type="ECO:0000256" key="1">
    <source>
        <dbReference type="ARBA" id="ARBA00001971"/>
    </source>
</evidence>
<name>R7S0L7_PUNST</name>
<dbReference type="InterPro" id="IPR001128">
    <property type="entry name" value="Cyt_P450"/>
</dbReference>
<keyword evidence="10" id="KW-0732">Signal</keyword>
<evidence type="ECO:0000256" key="7">
    <source>
        <dbReference type="ARBA" id="ARBA00023004"/>
    </source>
</evidence>
<feature type="chain" id="PRO_5004443683" evidence="10">
    <location>
        <begin position="19"/>
        <end position="498"/>
    </location>
</feature>
<keyword evidence="12" id="KW-1185">Reference proteome</keyword>
<dbReference type="PANTHER" id="PTHR46300">
    <property type="entry name" value="P450, PUTATIVE (EUROFUNG)-RELATED-RELATED"/>
    <property type="match status" value="1"/>
</dbReference>
<evidence type="ECO:0000256" key="8">
    <source>
        <dbReference type="ARBA" id="ARBA00023033"/>
    </source>
</evidence>
<keyword evidence="6" id="KW-0560">Oxidoreductase</keyword>
<dbReference type="InterPro" id="IPR002401">
    <property type="entry name" value="Cyt_P450_E_grp-I"/>
</dbReference>
<dbReference type="GO" id="GO:0004497">
    <property type="term" value="F:monooxygenase activity"/>
    <property type="evidence" value="ECO:0007669"/>
    <property type="project" value="UniProtKB-KW"/>
</dbReference>
<dbReference type="Proteomes" id="UP000054196">
    <property type="component" value="Unassembled WGS sequence"/>
</dbReference>
<keyword evidence="7 9" id="KW-0408">Iron</keyword>
<comment type="cofactor">
    <cofactor evidence="1 9">
        <name>heme</name>
        <dbReference type="ChEBI" id="CHEBI:30413"/>
    </cofactor>
</comment>
<sequence>MFLPFVVVSLVLLGLILKRLVFRPNHPAIPGPKPYPIIGNLFDLPHERQWIKFTEWARLYGEIVHVHTFGTSIIVLNSVHAVKELLERRSAIYSDRPHSVMLCDIMGYEWGVNAMQYGDRWKTHRRILHQSFQRATIQNFWPIQHAATTRLVSALCSKPNNFWEHCKHFSASIAAKSAYGIELSDQDDWFIQQQQRNFEYLTIGATPFRWMVDIIPALRHVPAWVPGAEFKRVARAARECWQVMLEAPLAYAKAAIETGTAPVCLVSKCLEGSEKSGLSPEVHEGYVKNAAGIVYVAGMDTTSSALHAFILAMVLHPEVQRKAQKELDTVLGVERTPSFEDRPNLPYIEAIMSEVLRWVPIAPVALPHVAAQDDQYGEYVIKKGTLVFGNSWALLHDPDIYADPWVFRPERFIKSDTQIPETDPANLSVYGYGRRVCPGRWLADGSVWIAIATILSRFDISPAIDAHGAPIDVSFARDQLPAFNSYVIHLCDGLLRDN</sequence>
<feature type="binding site" description="axial binding residue" evidence="9">
    <location>
        <position position="437"/>
    </location>
    <ligand>
        <name>heme</name>
        <dbReference type="ChEBI" id="CHEBI:30413"/>
    </ligand>
    <ligandPart>
        <name>Fe</name>
        <dbReference type="ChEBI" id="CHEBI:18248"/>
    </ligandPart>
</feature>
<evidence type="ECO:0000256" key="4">
    <source>
        <dbReference type="ARBA" id="ARBA00022617"/>
    </source>
</evidence>
<dbReference type="InterPro" id="IPR036396">
    <property type="entry name" value="Cyt_P450_sf"/>
</dbReference>
<reference evidence="12" key="1">
    <citation type="journal article" date="2012" name="Science">
        <title>The Paleozoic origin of enzymatic lignin decomposition reconstructed from 31 fungal genomes.</title>
        <authorList>
            <person name="Floudas D."/>
            <person name="Binder M."/>
            <person name="Riley R."/>
            <person name="Barry K."/>
            <person name="Blanchette R.A."/>
            <person name="Henrissat B."/>
            <person name="Martinez A.T."/>
            <person name="Otillar R."/>
            <person name="Spatafora J.W."/>
            <person name="Yadav J.S."/>
            <person name="Aerts A."/>
            <person name="Benoit I."/>
            <person name="Boyd A."/>
            <person name="Carlson A."/>
            <person name="Copeland A."/>
            <person name="Coutinho P.M."/>
            <person name="de Vries R.P."/>
            <person name="Ferreira P."/>
            <person name="Findley K."/>
            <person name="Foster B."/>
            <person name="Gaskell J."/>
            <person name="Glotzer D."/>
            <person name="Gorecki P."/>
            <person name="Heitman J."/>
            <person name="Hesse C."/>
            <person name="Hori C."/>
            <person name="Igarashi K."/>
            <person name="Jurgens J.A."/>
            <person name="Kallen N."/>
            <person name="Kersten P."/>
            <person name="Kohler A."/>
            <person name="Kuees U."/>
            <person name="Kumar T.K.A."/>
            <person name="Kuo A."/>
            <person name="LaButti K."/>
            <person name="Larrondo L.F."/>
            <person name="Lindquist E."/>
            <person name="Ling A."/>
            <person name="Lombard V."/>
            <person name="Lucas S."/>
            <person name="Lundell T."/>
            <person name="Martin R."/>
            <person name="McLaughlin D.J."/>
            <person name="Morgenstern I."/>
            <person name="Morin E."/>
            <person name="Murat C."/>
            <person name="Nagy L.G."/>
            <person name="Nolan M."/>
            <person name="Ohm R.A."/>
            <person name="Patyshakuliyeva A."/>
            <person name="Rokas A."/>
            <person name="Ruiz-Duenas F.J."/>
            <person name="Sabat G."/>
            <person name="Salamov A."/>
            <person name="Samejima M."/>
            <person name="Schmutz J."/>
            <person name="Slot J.C."/>
            <person name="St John F."/>
            <person name="Stenlid J."/>
            <person name="Sun H."/>
            <person name="Sun S."/>
            <person name="Syed K."/>
            <person name="Tsang A."/>
            <person name="Wiebenga A."/>
            <person name="Young D."/>
            <person name="Pisabarro A."/>
            <person name="Eastwood D.C."/>
            <person name="Martin F."/>
            <person name="Cullen D."/>
            <person name="Grigoriev I.V."/>
            <person name="Hibbett D.S."/>
        </authorList>
    </citation>
    <scope>NUCLEOTIDE SEQUENCE [LARGE SCALE GENOMIC DNA]</scope>
    <source>
        <strain evidence="12">HHB-11173 SS5</strain>
    </source>
</reference>
<dbReference type="PANTHER" id="PTHR46300:SF7">
    <property type="entry name" value="P450, PUTATIVE (EUROFUNG)-RELATED"/>
    <property type="match status" value="1"/>
</dbReference>